<sequence length="384" mass="42622">MSYVPGTYENRLSARMKRITTSVDAAEKAAPMLAALFDPNDRAVTSLRECYITLTGDRGVTGRVDCSDPPRLRALLRNQEADGRLREAIDSSAWANVLGAALGRQLVREYTDARLARFTVWRDLATVVPVDSFRTQERVRWGGYGELPVVFEGGAYAALTTPPTETATYSVTKRGGLESVTLEMVQNDDVHALRLIPKRLAEAAARTLGHFVLDFLRLNLPIYDGQPLFHASRGNLASAPLSAAAMAAAIAAMQKRTAPGNSDGDPLGIRPRVLWVPFEMEEAGYNLFVRQQQTVAQWLHRQRLDVRAVWYWNDANDWCVSANPEQCPTIEVGFLHGVEEPELFVQDLPTAGSLFAFDKLTYKIRHIYGGAVLDWRGLYKSIAP</sequence>
<dbReference type="EMBL" id="QGTJ01000002">
    <property type="protein sequence ID" value="PWV64908.1"/>
    <property type="molecule type" value="Genomic_DNA"/>
</dbReference>
<organism evidence="1 2">
    <name type="scientific">Plasticicumulans acidivorans</name>
    <dbReference type="NCBI Taxonomy" id="886464"/>
    <lineage>
        <taxon>Bacteria</taxon>
        <taxon>Pseudomonadati</taxon>
        <taxon>Pseudomonadota</taxon>
        <taxon>Gammaproteobacteria</taxon>
        <taxon>Candidatus Competibacteraceae</taxon>
        <taxon>Plasticicumulans</taxon>
    </lineage>
</organism>
<dbReference type="OrthoDB" id="9806592at2"/>
<dbReference type="SUPFAM" id="SSF56563">
    <property type="entry name" value="Major capsid protein gp5"/>
    <property type="match status" value="1"/>
</dbReference>
<dbReference type="Pfam" id="PF25209">
    <property type="entry name" value="Phage_capsid_4"/>
    <property type="match status" value="1"/>
</dbReference>
<keyword evidence="2" id="KW-1185">Reference proteome</keyword>
<evidence type="ECO:0000313" key="2">
    <source>
        <dbReference type="Proteomes" id="UP000246569"/>
    </source>
</evidence>
<dbReference type="Proteomes" id="UP000246569">
    <property type="component" value="Unassembled WGS sequence"/>
</dbReference>
<dbReference type="RefSeq" id="WP_110017527.1">
    <property type="nucleotide sequence ID" value="NZ_QGTJ01000002.1"/>
</dbReference>
<proteinExistence type="predicted"/>
<dbReference type="AlphaFoldDB" id="A0A317N059"/>
<evidence type="ECO:0000313" key="1">
    <source>
        <dbReference type="EMBL" id="PWV64908.1"/>
    </source>
</evidence>
<protein>
    <submittedName>
        <fullName evidence="1">Uncharacterized protein</fullName>
    </submittedName>
</protein>
<accession>A0A317N059</accession>
<gene>
    <name evidence="1" type="ORF">C7443_102562</name>
</gene>
<comment type="caution">
    <text evidence="1">The sequence shown here is derived from an EMBL/GenBank/DDBJ whole genome shotgun (WGS) entry which is preliminary data.</text>
</comment>
<name>A0A317N059_9GAMM</name>
<reference evidence="1 2" key="1">
    <citation type="submission" date="2018-05" db="EMBL/GenBank/DDBJ databases">
        <title>Genomic Encyclopedia of Type Strains, Phase IV (KMG-IV): sequencing the most valuable type-strain genomes for metagenomic binning, comparative biology and taxonomic classification.</title>
        <authorList>
            <person name="Goeker M."/>
        </authorList>
    </citation>
    <scope>NUCLEOTIDE SEQUENCE [LARGE SCALE GENOMIC DNA]</scope>
    <source>
        <strain evidence="1 2">DSM 23606</strain>
    </source>
</reference>